<keyword evidence="2" id="KW-1185">Reference proteome</keyword>
<evidence type="ECO:0000313" key="1">
    <source>
        <dbReference type="EMBL" id="CAH3189642.1"/>
    </source>
</evidence>
<proteinExistence type="predicted"/>
<dbReference type="EMBL" id="CALNXK010000745">
    <property type="protein sequence ID" value="CAH3189642.1"/>
    <property type="molecule type" value="Genomic_DNA"/>
</dbReference>
<name>A0ABN8SGX5_9CNID</name>
<gene>
    <name evidence="1" type="ORF">PLOB_00044276</name>
</gene>
<comment type="caution">
    <text evidence="1">The sequence shown here is derived from an EMBL/GenBank/DDBJ whole genome shotgun (WGS) entry which is preliminary data.</text>
</comment>
<organism evidence="1 2">
    <name type="scientific">Porites lobata</name>
    <dbReference type="NCBI Taxonomy" id="104759"/>
    <lineage>
        <taxon>Eukaryota</taxon>
        <taxon>Metazoa</taxon>
        <taxon>Cnidaria</taxon>
        <taxon>Anthozoa</taxon>
        <taxon>Hexacorallia</taxon>
        <taxon>Scleractinia</taxon>
        <taxon>Fungiina</taxon>
        <taxon>Poritidae</taxon>
        <taxon>Porites</taxon>
    </lineage>
</organism>
<accession>A0ABN8SGX5</accession>
<reference evidence="1 2" key="1">
    <citation type="submission" date="2022-05" db="EMBL/GenBank/DDBJ databases">
        <authorList>
            <consortium name="Genoscope - CEA"/>
            <person name="William W."/>
        </authorList>
    </citation>
    <scope>NUCLEOTIDE SEQUENCE [LARGE SCALE GENOMIC DNA]</scope>
</reference>
<protein>
    <submittedName>
        <fullName evidence="1">Uncharacterized protein</fullName>
    </submittedName>
</protein>
<sequence length="75" mass="8474">MLTCAIDSLCHNNTKPYEKAVASDHLYSLVSPSFISPLLVEVAKENQKERAKLIEACSLSQPDKEIIRREVRCKN</sequence>
<dbReference type="Proteomes" id="UP001159405">
    <property type="component" value="Unassembled WGS sequence"/>
</dbReference>
<evidence type="ECO:0000313" key="2">
    <source>
        <dbReference type="Proteomes" id="UP001159405"/>
    </source>
</evidence>